<keyword evidence="1" id="KW-0812">Transmembrane</keyword>
<reference evidence="2 3" key="1">
    <citation type="submission" date="2017-01" db="EMBL/GenBank/DDBJ databases">
        <title>Novel large sulfur bacteria in the metagenomes of groundwater-fed chemosynthetic microbial mats in the Lake Huron basin.</title>
        <authorList>
            <person name="Sharrar A.M."/>
            <person name="Flood B.E."/>
            <person name="Bailey J.V."/>
            <person name="Jones D.S."/>
            <person name="Biddanda B."/>
            <person name="Ruberg S.A."/>
            <person name="Marcus D.N."/>
            <person name="Dick G.J."/>
        </authorList>
    </citation>
    <scope>NUCLEOTIDE SEQUENCE [LARGE SCALE GENOMIC DNA]</scope>
    <source>
        <strain evidence="2">A7</strain>
    </source>
</reference>
<dbReference type="AlphaFoldDB" id="A0A1W9KNT3"/>
<comment type="caution">
    <text evidence="2">The sequence shown here is derived from an EMBL/GenBank/DDBJ whole genome shotgun (WGS) entry which is preliminary data.</text>
</comment>
<evidence type="ECO:0000313" key="2">
    <source>
        <dbReference type="EMBL" id="OQW85826.1"/>
    </source>
</evidence>
<accession>A0A1W9KNT3</accession>
<organism evidence="2 3">
    <name type="scientific">Rhodoferax ferrireducens</name>
    <dbReference type="NCBI Taxonomy" id="192843"/>
    <lineage>
        <taxon>Bacteria</taxon>
        <taxon>Pseudomonadati</taxon>
        <taxon>Pseudomonadota</taxon>
        <taxon>Betaproteobacteria</taxon>
        <taxon>Burkholderiales</taxon>
        <taxon>Comamonadaceae</taxon>
        <taxon>Rhodoferax</taxon>
    </lineage>
</organism>
<sequence>MSAAHKNKCPGGAGQVVKTLSIRTADFIAAVACLTSIDVAFALLWLTIGAQVALLIWGALQ</sequence>
<keyword evidence="1" id="KW-1133">Transmembrane helix</keyword>
<dbReference type="EMBL" id="MTEI01000033">
    <property type="protein sequence ID" value="OQW85826.1"/>
    <property type="molecule type" value="Genomic_DNA"/>
</dbReference>
<name>A0A1W9KNT3_9BURK</name>
<keyword evidence="1" id="KW-0472">Membrane</keyword>
<evidence type="ECO:0000313" key="3">
    <source>
        <dbReference type="Proteomes" id="UP000192505"/>
    </source>
</evidence>
<feature type="transmembrane region" description="Helical" evidence="1">
    <location>
        <begin position="27"/>
        <end position="60"/>
    </location>
</feature>
<evidence type="ECO:0000256" key="1">
    <source>
        <dbReference type="SAM" id="Phobius"/>
    </source>
</evidence>
<gene>
    <name evidence="2" type="ORF">BWK72_20350</name>
</gene>
<dbReference type="Proteomes" id="UP000192505">
    <property type="component" value="Unassembled WGS sequence"/>
</dbReference>
<protein>
    <submittedName>
        <fullName evidence="2">Uncharacterized protein</fullName>
    </submittedName>
</protein>
<proteinExistence type="predicted"/>